<keyword evidence="1" id="KW-0413">Isomerase</keyword>
<dbReference type="Proteomes" id="UP000256779">
    <property type="component" value="Unassembled WGS sequence"/>
</dbReference>
<dbReference type="OrthoDB" id="2555274at2"/>
<evidence type="ECO:0000313" key="1">
    <source>
        <dbReference type="EMBL" id="REE02025.1"/>
    </source>
</evidence>
<dbReference type="RefSeq" id="WP_147302835.1">
    <property type="nucleotide sequence ID" value="NZ_QREG01000002.1"/>
</dbReference>
<dbReference type="Gene3D" id="3.20.20.150">
    <property type="entry name" value="Divalent-metal-dependent TIM barrel enzymes"/>
    <property type="match status" value="1"/>
</dbReference>
<evidence type="ECO:0000313" key="2">
    <source>
        <dbReference type="Proteomes" id="UP000256779"/>
    </source>
</evidence>
<dbReference type="GO" id="GO:0016853">
    <property type="term" value="F:isomerase activity"/>
    <property type="evidence" value="ECO:0007669"/>
    <property type="project" value="UniProtKB-KW"/>
</dbReference>
<dbReference type="InterPro" id="IPR036237">
    <property type="entry name" value="Xyl_isomerase-like_sf"/>
</dbReference>
<proteinExistence type="predicted"/>
<dbReference type="SUPFAM" id="SSF51658">
    <property type="entry name" value="Xylose isomerase-like"/>
    <property type="match status" value="1"/>
</dbReference>
<sequence>MNFYATVWGFHDRKPESFLRLVKESGYKGIETSVPTWSKLNIELRQLLDYYELQLVAQVAIPWNAPSMHFDEYKSLYQRKLAELEELMPIFVNAQTGKDYFTFDQNCELLEMAAEWSERSGITLVHETHRGKFSFAPFATQPYLEKYPELRLAGDFSHWACVCESWLHDQSEALKLAFSRTDHLHLRVGHRHGPQVVDPFLPENEEALRVHMEWWSQVLHLKGQNLTLTPEFGPAPYMAQVPFTGQPLADQWELNLKMKEAVSMLPLSDLKRTNSEKTLQ</sequence>
<accession>A0A3D9L6T7</accession>
<gene>
    <name evidence="1" type="ORF">C7460_10243</name>
</gene>
<name>A0A3D9L6T7_MARFU</name>
<dbReference type="AlphaFoldDB" id="A0A3D9L6T7"/>
<dbReference type="EMBL" id="QREG01000002">
    <property type="protein sequence ID" value="REE02025.1"/>
    <property type="molecule type" value="Genomic_DNA"/>
</dbReference>
<comment type="caution">
    <text evidence="1">The sequence shown here is derived from an EMBL/GenBank/DDBJ whole genome shotgun (WGS) entry which is preliminary data.</text>
</comment>
<protein>
    <submittedName>
        <fullName evidence="1">Sugar phosphate isomerase/epimerase</fullName>
    </submittedName>
</protein>
<reference evidence="1 2" key="1">
    <citation type="submission" date="2018-07" db="EMBL/GenBank/DDBJ databases">
        <title>Genomic Encyclopedia of Type Strains, Phase IV (KMG-IV): sequencing the most valuable type-strain genomes for metagenomic binning, comparative biology and taxonomic classification.</title>
        <authorList>
            <person name="Goeker M."/>
        </authorList>
    </citation>
    <scope>NUCLEOTIDE SEQUENCE [LARGE SCALE GENOMIC DNA]</scope>
    <source>
        <strain evidence="1 2">DSM 4134</strain>
    </source>
</reference>
<keyword evidence="2" id="KW-1185">Reference proteome</keyword>
<organism evidence="1 2">
    <name type="scientific">Marinoscillum furvescens DSM 4134</name>
    <dbReference type="NCBI Taxonomy" id="1122208"/>
    <lineage>
        <taxon>Bacteria</taxon>
        <taxon>Pseudomonadati</taxon>
        <taxon>Bacteroidota</taxon>
        <taxon>Cytophagia</taxon>
        <taxon>Cytophagales</taxon>
        <taxon>Reichenbachiellaceae</taxon>
        <taxon>Marinoscillum</taxon>
    </lineage>
</organism>